<evidence type="ECO:0000256" key="1">
    <source>
        <dbReference type="SAM" id="MobiDB-lite"/>
    </source>
</evidence>
<dbReference type="EMBL" id="AB046084">
    <property type="protein sequence ID" value="BAB01666.1"/>
    <property type="molecule type" value="mRNA"/>
</dbReference>
<dbReference type="AlphaFoldDB" id="Q9N048"/>
<protein>
    <submittedName>
        <fullName evidence="2">Unnamed protein product</fullName>
    </submittedName>
</protein>
<feature type="region of interest" description="Disordered" evidence="1">
    <location>
        <begin position="1"/>
        <end position="26"/>
    </location>
</feature>
<proteinExistence type="evidence at transcript level"/>
<reference evidence="2" key="1">
    <citation type="submission" date="2000-07" db="EMBL/GenBank/DDBJ databases">
        <title>Isolation of full-length cDNA clones from macaque brain cDNA libraries.</title>
        <authorList>
            <person name="Osada N."/>
            <person name="Hida M."/>
            <person name="Kusuda J."/>
            <person name="Tanuma R."/>
            <person name="Iseki K."/>
            <person name="Hirai M."/>
            <person name="Terao K."/>
            <person name="Suzuki Y."/>
            <person name="Sugano S."/>
            <person name="Hashimoto K."/>
        </authorList>
    </citation>
    <scope>NUCLEOTIDE SEQUENCE</scope>
</reference>
<accession>Q9N048</accession>
<name>Q9N048_MACFA</name>
<organism evidence="2">
    <name type="scientific">Macaca fascicularis</name>
    <name type="common">Crab-eating macaque</name>
    <name type="synonym">Cynomolgus monkey</name>
    <dbReference type="NCBI Taxonomy" id="9541"/>
    <lineage>
        <taxon>Eukaryota</taxon>
        <taxon>Metazoa</taxon>
        <taxon>Chordata</taxon>
        <taxon>Craniata</taxon>
        <taxon>Vertebrata</taxon>
        <taxon>Euteleostomi</taxon>
        <taxon>Mammalia</taxon>
        <taxon>Eutheria</taxon>
        <taxon>Euarchontoglires</taxon>
        <taxon>Primates</taxon>
        <taxon>Haplorrhini</taxon>
        <taxon>Catarrhini</taxon>
        <taxon>Cercopithecidae</taxon>
        <taxon>Cercopithecinae</taxon>
        <taxon>Macaca</taxon>
    </lineage>
</organism>
<feature type="compositionally biased region" description="Low complexity" evidence="1">
    <location>
        <begin position="1"/>
        <end position="14"/>
    </location>
</feature>
<sequence>MHLSLDPIPLPLLSKNSPASSGGELSFETSSHLLGLTHFRVEQHCCFPSFSLFQVCNLGQVPLLDLSQCLISCWYFECLPFVTCVFSFLD</sequence>
<evidence type="ECO:0000313" key="2">
    <source>
        <dbReference type="EMBL" id="BAB01666.1"/>
    </source>
</evidence>